<dbReference type="PANTHER" id="PTHR22589:SF29">
    <property type="entry name" value="MITOCHONDRIAL CARNITINE O-ACETYLTRANSFERASE-RELATED"/>
    <property type="match status" value="1"/>
</dbReference>
<keyword evidence="12" id="KW-1185">Reference proteome</keyword>
<evidence type="ECO:0000313" key="11">
    <source>
        <dbReference type="EMBL" id="ODQ68402.1"/>
    </source>
</evidence>
<dbReference type="OrthoDB" id="240216at2759"/>
<dbReference type="Gene3D" id="3.30.559.70">
    <property type="entry name" value="Choline/Carnitine o-acyltransferase, domain 2"/>
    <property type="match status" value="1"/>
</dbReference>
<dbReference type="Pfam" id="PF00755">
    <property type="entry name" value="Carn_acyltransf"/>
    <property type="match status" value="1"/>
</dbReference>
<dbReference type="GO" id="GO:0009437">
    <property type="term" value="P:carnitine metabolic process"/>
    <property type="evidence" value="ECO:0007669"/>
    <property type="project" value="TreeGrafter"/>
</dbReference>
<evidence type="ECO:0000256" key="7">
    <source>
        <dbReference type="PIRSR" id="PIRSR600542-1"/>
    </source>
</evidence>
<organism evidence="11 12">
    <name type="scientific">Nadsonia fulvescens var. elongata DSM 6958</name>
    <dbReference type="NCBI Taxonomy" id="857566"/>
    <lineage>
        <taxon>Eukaryota</taxon>
        <taxon>Fungi</taxon>
        <taxon>Dikarya</taxon>
        <taxon>Ascomycota</taxon>
        <taxon>Saccharomycotina</taxon>
        <taxon>Dipodascomycetes</taxon>
        <taxon>Dipodascales</taxon>
        <taxon>Dipodascales incertae sedis</taxon>
        <taxon>Nadsonia</taxon>
    </lineage>
</organism>
<feature type="region of interest" description="Disordered" evidence="9">
    <location>
        <begin position="361"/>
        <end position="381"/>
    </location>
</feature>
<feature type="region of interest" description="Disordered" evidence="9">
    <location>
        <begin position="735"/>
        <end position="762"/>
    </location>
</feature>
<dbReference type="STRING" id="857566.A0A1E3PTZ3"/>
<dbReference type="PANTHER" id="PTHR22589">
    <property type="entry name" value="CARNITINE O-ACYLTRANSFERASE"/>
    <property type="match status" value="1"/>
</dbReference>
<evidence type="ECO:0000256" key="4">
    <source>
        <dbReference type="ARBA" id="ARBA00022832"/>
    </source>
</evidence>
<feature type="compositionally biased region" description="Basic and acidic residues" evidence="9">
    <location>
        <begin position="749"/>
        <end position="762"/>
    </location>
</feature>
<feature type="active site" description="Proton acceptor" evidence="7">
    <location>
        <position position="327"/>
    </location>
</feature>
<feature type="compositionally biased region" description="Polar residues" evidence="9">
    <location>
        <begin position="735"/>
        <end position="746"/>
    </location>
</feature>
<feature type="domain" description="Choline/carnitine acyltransferase" evidence="10">
    <location>
        <begin position="21"/>
        <end position="645"/>
    </location>
</feature>
<name>A0A1E3PTZ3_9ASCO</name>
<dbReference type="EMBL" id="KV454406">
    <property type="protein sequence ID" value="ODQ68402.1"/>
    <property type="molecule type" value="Genomic_DNA"/>
</dbReference>
<keyword evidence="4" id="KW-0276">Fatty acid metabolism</keyword>
<evidence type="ECO:0000313" key="12">
    <source>
        <dbReference type="Proteomes" id="UP000095009"/>
    </source>
</evidence>
<comment type="similarity">
    <text evidence="1 8">Belongs to the carnitine/choline acetyltransferase family.</text>
</comment>
<keyword evidence="3 8" id="KW-0808">Transferase</keyword>
<evidence type="ECO:0000256" key="3">
    <source>
        <dbReference type="ARBA" id="ARBA00022679"/>
    </source>
</evidence>
<evidence type="ECO:0000256" key="1">
    <source>
        <dbReference type="ARBA" id="ARBA00005232"/>
    </source>
</evidence>
<evidence type="ECO:0000256" key="5">
    <source>
        <dbReference type="ARBA" id="ARBA00023098"/>
    </source>
</evidence>
<dbReference type="InterPro" id="IPR039551">
    <property type="entry name" value="Cho/carn_acyl_trans"/>
</dbReference>
<dbReference type="InterPro" id="IPR023213">
    <property type="entry name" value="CAT-like_dom_sf"/>
</dbReference>
<dbReference type="AlphaFoldDB" id="A0A1E3PTZ3"/>
<dbReference type="PROSITE" id="PS00440">
    <property type="entry name" value="ACYLTRANSF_C_2"/>
    <property type="match status" value="1"/>
</dbReference>
<dbReference type="InterPro" id="IPR042572">
    <property type="entry name" value="Carn_acyl_trans_N"/>
</dbReference>
<dbReference type="Gene3D" id="1.10.275.20">
    <property type="entry name" value="Choline/Carnitine o-acyltransferase"/>
    <property type="match status" value="2"/>
</dbReference>
<sequence>MSPHNVTAKKTFDYQDNLKKLPIPTLEDSCRHYIEALKPLQTTSEQINTQEAVDQFLASSGPALQKELIEYAKTRQSYIEQFWYDSYLNYDSPVVLNLNPFFLLEDDPTPFASNQVNRAAALTTSSLRFIRALRLEELPPDLVRGAPLCMYQYSRLFGSARIPTNTGCVMQSDTSSRHIVVICHSQFYWFDVLDNDNNLIMTEKDIAVNFESIIDDATLTPISEAAKGALGVLSSENRRVWANIRDNMTNDEDSENAECVRLIDSALFMVCLDHTSPETLADLTRNMLCGTSTLDMGVQVGTCTNRWYDKLQIIVTKNAKAGVNFEHTGVDGHTVLRFVSDIYTDTILRFAKSINGNSPSLWATTSPDPSKRDPASFGDVSTTPRKLEWTMIPELSLALRFAETRLADLINQNEFDCLEFDHYGMSAIKNMGFSPDAFVQQAFQAAYYALYGRVECTYEPAMTKGFLHGRTESIRSVSTESAAFVRKFCEDAPPAQKLEYLKRACEKHQELTKRSSQGLGQDRHLYALFSIWKRYVDEDQGHSGDSGSNSSDNSSTIAPNIDSFGGSSKISSKEIPSIFADAGWDKLNNTIISTSNCGNPSLKLFGFGPTSADGYGLGYIIKEDSITICASSKHRQTRRFLDTLSSCFLEIRAHCRSTSNKRSSLISKARSSERLSSLSNGVGVTLQPHTPRLGRTLQSVTPRKEFNDSSLGGSSSYLLSGYGYFDVGDDTFRSRATSPEPSYRTTGHTKKDIGRKLRLAEY</sequence>
<dbReference type="SUPFAM" id="SSF52777">
    <property type="entry name" value="CoA-dependent acyltransferases"/>
    <property type="match status" value="2"/>
</dbReference>
<dbReference type="FunFam" id="3.30.559.10:FF:000019">
    <property type="entry name" value="Carnitine acetyl transferase"/>
    <property type="match status" value="1"/>
</dbReference>
<accession>A0A1E3PTZ3</accession>
<evidence type="ECO:0000259" key="10">
    <source>
        <dbReference type="Pfam" id="PF00755"/>
    </source>
</evidence>
<dbReference type="FunFam" id="3.30.559.70:FF:000003">
    <property type="entry name" value="Carnitine acetyl transferase FacC"/>
    <property type="match status" value="1"/>
</dbReference>
<dbReference type="GO" id="GO:0004092">
    <property type="term" value="F:carnitine O-acetyltransferase activity"/>
    <property type="evidence" value="ECO:0007669"/>
    <property type="project" value="TreeGrafter"/>
</dbReference>
<proteinExistence type="inferred from homology"/>
<dbReference type="InterPro" id="IPR000542">
    <property type="entry name" value="Carn_acyl_trans"/>
</dbReference>
<evidence type="ECO:0000256" key="2">
    <source>
        <dbReference type="ARBA" id="ARBA00022448"/>
    </source>
</evidence>
<dbReference type="GO" id="GO:0005739">
    <property type="term" value="C:mitochondrion"/>
    <property type="evidence" value="ECO:0007669"/>
    <property type="project" value="TreeGrafter"/>
</dbReference>
<evidence type="ECO:0000256" key="6">
    <source>
        <dbReference type="ARBA" id="ARBA00023315"/>
    </source>
</evidence>
<dbReference type="InterPro" id="IPR042231">
    <property type="entry name" value="Cho/carn_acyl_trans_2"/>
</dbReference>
<gene>
    <name evidence="11" type="ORF">NADFUDRAFT_49046</name>
</gene>
<reference evidence="11 12" key="1">
    <citation type="journal article" date="2016" name="Proc. Natl. Acad. Sci. U.S.A.">
        <title>Comparative genomics of biotechnologically important yeasts.</title>
        <authorList>
            <person name="Riley R."/>
            <person name="Haridas S."/>
            <person name="Wolfe K.H."/>
            <person name="Lopes M.R."/>
            <person name="Hittinger C.T."/>
            <person name="Goeker M."/>
            <person name="Salamov A.A."/>
            <person name="Wisecaver J.H."/>
            <person name="Long T.M."/>
            <person name="Calvey C.H."/>
            <person name="Aerts A.L."/>
            <person name="Barry K.W."/>
            <person name="Choi C."/>
            <person name="Clum A."/>
            <person name="Coughlan A.Y."/>
            <person name="Deshpande S."/>
            <person name="Douglass A.P."/>
            <person name="Hanson S.J."/>
            <person name="Klenk H.-P."/>
            <person name="LaButti K.M."/>
            <person name="Lapidus A."/>
            <person name="Lindquist E.A."/>
            <person name="Lipzen A.M."/>
            <person name="Meier-Kolthoff J.P."/>
            <person name="Ohm R.A."/>
            <person name="Otillar R.P."/>
            <person name="Pangilinan J.L."/>
            <person name="Peng Y."/>
            <person name="Rokas A."/>
            <person name="Rosa C.A."/>
            <person name="Scheuner C."/>
            <person name="Sibirny A.A."/>
            <person name="Slot J.C."/>
            <person name="Stielow J.B."/>
            <person name="Sun H."/>
            <person name="Kurtzman C.P."/>
            <person name="Blackwell M."/>
            <person name="Grigoriev I.V."/>
            <person name="Jeffries T.W."/>
        </authorList>
    </citation>
    <scope>NUCLEOTIDE SEQUENCE [LARGE SCALE GENOMIC DNA]</scope>
    <source>
        <strain evidence="11 12">DSM 6958</strain>
    </source>
</reference>
<evidence type="ECO:0000256" key="8">
    <source>
        <dbReference type="RuleBase" id="RU003801"/>
    </source>
</evidence>
<dbReference type="Proteomes" id="UP000095009">
    <property type="component" value="Unassembled WGS sequence"/>
</dbReference>
<evidence type="ECO:0000256" key="9">
    <source>
        <dbReference type="SAM" id="MobiDB-lite"/>
    </source>
</evidence>
<keyword evidence="2" id="KW-0813">Transport</keyword>
<keyword evidence="5" id="KW-0443">Lipid metabolism</keyword>
<protein>
    <submittedName>
        <fullName evidence="11">Acyltransferase ChoActase/COT/CPT</fullName>
    </submittedName>
</protein>
<dbReference type="Gene3D" id="3.30.559.10">
    <property type="entry name" value="Chloramphenicol acetyltransferase-like domain"/>
    <property type="match status" value="2"/>
</dbReference>
<dbReference type="GO" id="GO:0006631">
    <property type="term" value="P:fatty acid metabolic process"/>
    <property type="evidence" value="ECO:0007669"/>
    <property type="project" value="UniProtKB-KW"/>
</dbReference>
<keyword evidence="6 8" id="KW-0012">Acyltransferase</keyword>